<keyword evidence="3" id="KW-0808">Transferase</keyword>
<evidence type="ECO:0000256" key="1">
    <source>
        <dbReference type="ARBA" id="ARBA00004683"/>
    </source>
</evidence>
<evidence type="ECO:0000259" key="7">
    <source>
        <dbReference type="Pfam" id="PF00561"/>
    </source>
</evidence>
<dbReference type="AlphaFoldDB" id="A0A437S4S5"/>
<dbReference type="InterPro" id="IPR000073">
    <property type="entry name" value="AB_hydrolase_1"/>
</dbReference>
<comment type="caution">
    <text evidence="8">The sequence shown here is derived from an EMBL/GenBank/DDBJ whole genome shotgun (WGS) entry which is preliminary data.</text>
</comment>
<gene>
    <name evidence="8" type="primary">phaC</name>
    <name evidence="8" type="ORF">EF514_09800</name>
</gene>
<evidence type="ECO:0000256" key="2">
    <source>
        <dbReference type="ARBA" id="ARBA00019065"/>
    </source>
</evidence>
<dbReference type="Pfam" id="PF00561">
    <property type="entry name" value="Abhydrolase_1"/>
    <property type="match status" value="1"/>
</dbReference>
<dbReference type="NCBIfam" id="TIGR01836">
    <property type="entry name" value="PHA_synth_III_C"/>
    <property type="match status" value="1"/>
</dbReference>
<dbReference type="Gene3D" id="3.40.50.1820">
    <property type="entry name" value="alpha/beta hydrolase"/>
    <property type="match status" value="1"/>
</dbReference>
<dbReference type="SUPFAM" id="SSF53474">
    <property type="entry name" value="alpha/beta-Hydrolases"/>
    <property type="match status" value="1"/>
</dbReference>
<keyword evidence="4" id="KW-0583">PHB biosynthesis</keyword>
<reference evidence="8 9" key="1">
    <citation type="submission" date="2018-11" db="EMBL/GenBank/DDBJ databases">
        <title>Genome sequencing and assembly of Anaerosphaera sp. nov., GS7-6-2.</title>
        <authorList>
            <person name="Rettenmaier R."/>
            <person name="Liebl W."/>
            <person name="Zverlov V."/>
        </authorList>
    </citation>
    <scope>NUCLEOTIDE SEQUENCE [LARGE SCALE GENOMIC DNA]</scope>
    <source>
        <strain evidence="8 9">GS7-6-2</strain>
    </source>
</reference>
<evidence type="ECO:0000256" key="5">
    <source>
        <dbReference type="ARBA" id="ARBA00023315"/>
    </source>
</evidence>
<dbReference type="PANTHER" id="PTHR36837">
    <property type="entry name" value="POLY(3-HYDROXYALKANOATE) POLYMERASE SUBUNIT PHAC"/>
    <property type="match status" value="1"/>
</dbReference>
<dbReference type="InterPro" id="IPR051321">
    <property type="entry name" value="PHA/PHB_synthase"/>
</dbReference>
<name>A0A437S4S5_9FIRM</name>
<feature type="domain" description="AB hydrolase-1" evidence="7">
    <location>
        <begin position="67"/>
        <end position="334"/>
    </location>
</feature>
<keyword evidence="5" id="KW-0012">Acyltransferase</keyword>
<dbReference type="RefSeq" id="WP_127725265.1">
    <property type="nucleotide sequence ID" value="NZ_RLIH01000018.1"/>
</dbReference>
<dbReference type="UniPathway" id="UPA00917"/>
<proteinExistence type="predicted"/>
<dbReference type="InterPro" id="IPR010125">
    <property type="entry name" value="PHA_synth_III_C"/>
</dbReference>
<dbReference type="GO" id="GO:0016746">
    <property type="term" value="F:acyltransferase activity"/>
    <property type="evidence" value="ECO:0007669"/>
    <property type="project" value="UniProtKB-KW"/>
</dbReference>
<dbReference type="Proteomes" id="UP000288812">
    <property type="component" value="Unassembled WGS sequence"/>
</dbReference>
<comment type="pathway">
    <text evidence="1">Biopolymer metabolism; poly-(R)-3-hydroxybutanoate biosynthesis.</text>
</comment>
<evidence type="ECO:0000256" key="4">
    <source>
        <dbReference type="ARBA" id="ARBA00022752"/>
    </source>
</evidence>
<dbReference type="OrthoDB" id="9767934at2"/>
<accession>A0A437S4S5</accession>
<evidence type="ECO:0000313" key="8">
    <source>
        <dbReference type="EMBL" id="RVU54000.1"/>
    </source>
</evidence>
<keyword evidence="9" id="KW-1185">Reference proteome</keyword>
<organism evidence="8 9">
    <name type="scientific">Anaerosphaera multitolerans</name>
    <dbReference type="NCBI Taxonomy" id="2487351"/>
    <lineage>
        <taxon>Bacteria</taxon>
        <taxon>Bacillati</taxon>
        <taxon>Bacillota</taxon>
        <taxon>Tissierellia</taxon>
        <taxon>Tissierellales</taxon>
        <taxon>Peptoniphilaceae</taxon>
        <taxon>Anaerosphaera</taxon>
    </lineage>
</organism>
<evidence type="ECO:0000313" key="9">
    <source>
        <dbReference type="Proteomes" id="UP000288812"/>
    </source>
</evidence>
<evidence type="ECO:0000256" key="3">
    <source>
        <dbReference type="ARBA" id="ARBA00022679"/>
    </source>
</evidence>
<dbReference type="EMBL" id="RLIH01000018">
    <property type="protein sequence ID" value="RVU54000.1"/>
    <property type="molecule type" value="Genomic_DNA"/>
</dbReference>
<dbReference type="PANTHER" id="PTHR36837:SF2">
    <property type="entry name" value="POLY(3-HYDROXYALKANOATE) POLYMERASE SUBUNIT PHAC"/>
    <property type="match status" value="1"/>
</dbReference>
<dbReference type="GO" id="GO:0042619">
    <property type="term" value="P:poly-hydroxybutyrate biosynthetic process"/>
    <property type="evidence" value="ECO:0007669"/>
    <property type="project" value="UniProtKB-KW"/>
</dbReference>
<dbReference type="InterPro" id="IPR029058">
    <property type="entry name" value="AB_hydrolase_fold"/>
</dbReference>
<protein>
    <recommendedName>
        <fullName evidence="2">Poly(3-hydroxyalkanoate) polymerase subunit PhaC</fullName>
    </recommendedName>
    <alternativeName>
        <fullName evidence="6">PHB synthase subunit PhaC</fullName>
    </alternativeName>
</protein>
<evidence type="ECO:0000256" key="6">
    <source>
        <dbReference type="ARBA" id="ARBA00033356"/>
    </source>
</evidence>
<sequence length="355" mass="40741">MNKTPFDYKKSFEETLEFQKKMIDGFEAMINADPSEPGVSEKETIYEEDKMKVYRFKPAVRSPFKIPLLIVYALVNRETMMDLQEDNSFIKNLLKEGIDVYIIDWGYPTLDDKYLTLEDYIEGYIDTVVDLVRERAKVPQINLLGVCQGGTFSAIYSALHPEKIKNLVTMVAPIDFAPNDALLFAWSKYLNIDKLVDAHYGLVPGDFMNNAFVTLKPISLNITKYLQLVDDFDKPDAINNFIRMEKWIFDSPDQAGEALRQFVNDLYVENKLVKGKMMIGDKTVNLKNITMPVLNIYGSKDHIVSPQSSKNFEKYVGTKDIETHEIPTGHIGMYVSSRSKRVVAPLISQWLKDRK</sequence>